<gene>
    <name evidence="8" type="ORF">scyTo_0005155</name>
</gene>
<dbReference type="PANTHER" id="PTHR15427">
    <property type="entry name" value="EMILIN ELASTIN MICROFIBRIL INTERFACE-LOCATED PROTEIN ELASTIN MICROFIBRIL INTERFACER"/>
    <property type="match status" value="1"/>
</dbReference>
<proteinExistence type="predicted"/>
<feature type="signal peptide" evidence="6">
    <location>
        <begin position="1"/>
        <end position="42"/>
    </location>
</feature>
<dbReference type="PROSITE" id="PS50871">
    <property type="entry name" value="C1Q"/>
    <property type="match status" value="1"/>
</dbReference>
<reference evidence="8 9" key="1">
    <citation type="journal article" date="2018" name="Nat. Ecol. Evol.">
        <title>Shark genomes provide insights into elasmobranch evolution and the origin of vertebrates.</title>
        <authorList>
            <person name="Hara Y"/>
            <person name="Yamaguchi K"/>
            <person name="Onimaru K"/>
            <person name="Kadota M"/>
            <person name="Koyanagi M"/>
            <person name="Keeley SD"/>
            <person name="Tatsumi K"/>
            <person name="Tanaka K"/>
            <person name="Motone F"/>
            <person name="Kageyama Y"/>
            <person name="Nozu R"/>
            <person name="Adachi N"/>
            <person name="Nishimura O"/>
            <person name="Nakagawa R"/>
            <person name="Tanegashima C"/>
            <person name="Kiyatake I"/>
            <person name="Matsumoto R"/>
            <person name="Murakumo K"/>
            <person name="Nishida K"/>
            <person name="Terakita A"/>
            <person name="Kuratani S"/>
            <person name="Sato K"/>
            <person name="Hyodo S Kuraku.S."/>
        </authorList>
    </citation>
    <scope>NUCLEOTIDE SEQUENCE [LARGE SCALE GENOMIC DNA]</scope>
</reference>
<evidence type="ECO:0000256" key="2">
    <source>
        <dbReference type="ARBA" id="ARBA00022525"/>
    </source>
</evidence>
<evidence type="ECO:0000259" key="7">
    <source>
        <dbReference type="PROSITE" id="PS50871"/>
    </source>
</evidence>
<dbReference type="Pfam" id="PF00386">
    <property type="entry name" value="C1q"/>
    <property type="match status" value="1"/>
</dbReference>
<keyword evidence="9" id="KW-1185">Reference proteome</keyword>
<comment type="subcellular location">
    <subcellularLocation>
        <location evidence="1">Secreted</location>
    </subcellularLocation>
</comment>
<protein>
    <recommendedName>
        <fullName evidence="7">C1q domain-containing protein</fullName>
    </recommendedName>
</protein>
<feature type="domain" description="C1q" evidence="7">
    <location>
        <begin position="151"/>
        <end position="290"/>
    </location>
</feature>
<keyword evidence="2" id="KW-0964">Secreted</keyword>
<keyword evidence="4" id="KW-0176">Collagen</keyword>
<evidence type="ECO:0000313" key="9">
    <source>
        <dbReference type="Proteomes" id="UP000288216"/>
    </source>
</evidence>
<dbReference type="PANTHER" id="PTHR15427:SF52">
    <property type="entry name" value="C1Q DOMAIN-CONTAINING PROTEIN"/>
    <property type="match status" value="1"/>
</dbReference>
<comment type="caution">
    <text evidence="8">The sequence shown here is derived from an EMBL/GenBank/DDBJ whole genome shotgun (WGS) entry which is preliminary data.</text>
</comment>
<dbReference type="GO" id="GO:0005576">
    <property type="term" value="C:extracellular region"/>
    <property type="evidence" value="ECO:0007669"/>
    <property type="project" value="UniProtKB-SubCell"/>
</dbReference>
<dbReference type="Pfam" id="PF01391">
    <property type="entry name" value="Collagen"/>
    <property type="match status" value="1"/>
</dbReference>
<dbReference type="InterPro" id="IPR008983">
    <property type="entry name" value="Tumour_necrosis_fac-like_dom"/>
</dbReference>
<evidence type="ECO:0000256" key="3">
    <source>
        <dbReference type="ARBA" id="ARBA00022729"/>
    </source>
</evidence>
<dbReference type="OMA" id="KFFCYVA"/>
<dbReference type="OrthoDB" id="6138508at2759"/>
<evidence type="ECO:0000256" key="4">
    <source>
        <dbReference type="ARBA" id="ARBA00023119"/>
    </source>
</evidence>
<evidence type="ECO:0000313" key="8">
    <source>
        <dbReference type="EMBL" id="GCB67582.1"/>
    </source>
</evidence>
<dbReference type="AlphaFoldDB" id="A0A401P382"/>
<evidence type="ECO:0000256" key="5">
    <source>
        <dbReference type="SAM" id="MobiDB-lite"/>
    </source>
</evidence>
<feature type="chain" id="PRO_5019292908" description="C1q domain-containing protein" evidence="6">
    <location>
        <begin position="43"/>
        <end position="290"/>
    </location>
</feature>
<dbReference type="InterPro" id="IPR050392">
    <property type="entry name" value="Collagen/C1q_domain"/>
</dbReference>
<feature type="compositionally biased region" description="Basic and acidic residues" evidence="5">
    <location>
        <begin position="110"/>
        <end position="125"/>
    </location>
</feature>
<organism evidence="8 9">
    <name type="scientific">Scyliorhinus torazame</name>
    <name type="common">Cloudy catshark</name>
    <name type="synonym">Catulus torazame</name>
    <dbReference type="NCBI Taxonomy" id="75743"/>
    <lineage>
        <taxon>Eukaryota</taxon>
        <taxon>Metazoa</taxon>
        <taxon>Chordata</taxon>
        <taxon>Craniata</taxon>
        <taxon>Vertebrata</taxon>
        <taxon>Chondrichthyes</taxon>
        <taxon>Elasmobranchii</taxon>
        <taxon>Galeomorphii</taxon>
        <taxon>Galeoidea</taxon>
        <taxon>Carcharhiniformes</taxon>
        <taxon>Scyliorhinidae</taxon>
        <taxon>Scyliorhinus</taxon>
    </lineage>
</organism>
<dbReference type="Gene3D" id="2.60.120.40">
    <property type="match status" value="1"/>
</dbReference>
<evidence type="ECO:0000256" key="1">
    <source>
        <dbReference type="ARBA" id="ARBA00004613"/>
    </source>
</evidence>
<dbReference type="Proteomes" id="UP000288216">
    <property type="component" value="Unassembled WGS sequence"/>
</dbReference>
<sequence length="290" mass="32969">MLKLPYCIKRGTKFEERRPLVMVTRRLLGHVLLFICLTPATGAPSSEPTEEETTTPTQDKCIRCCNPHEYPTQPTAASTPAPGPQPGGYYPPYPMPQIHPQINITILKGDKGERGDRGPHGKLGKEGPVGLQGATGSKGDRGQAGIPGDSYKQHYSAFSVGRKKGLHSSDYYQTLIFDTTFVNLYGHFNMFKGKFYCYIPGIYYFNLNIHTWNFKETYLHIMKNDQDMVICYAQPSDRSIMQSQSIMLELQENDEVWVRLYKRERENAVYSDDVDIYVTFNGYLIKPDLD</sequence>
<name>A0A401P382_SCYTO</name>
<accession>A0A401P382</accession>
<dbReference type="EMBL" id="BFAA01001579">
    <property type="protein sequence ID" value="GCB67582.1"/>
    <property type="molecule type" value="Genomic_DNA"/>
</dbReference>
<keyword evidence="3 6" id="KW-0732">Signal</keyword>
<dbReference type="SMART" id="SM00110">
    <property type="entry name" value="C1Q"/>
    <property type="match status" value="1"/>
</dbReference>
<dbReference type="PRINTS" id="PR00007">
    <property type="entry name" value="COMPLEMNTC1Q"/>
</dbReference>
<dbReference type="InterPro" id="IPR008160">
    <property type="entry name" value="Collagen"/>
</dbReference>
<dbReference type="SUPFAM" id="SSF49842">
    <property type="entry name" value="TNF-like"/>
    <property type="match status" value="1"/>
</dbReference>
<feature type="region of interest" description="Disordered" evidence="5">
    <location>
        <begin position="110"/>
        <end position="143"/>
    </location>
</feature>
<dbReference type="STRING" id="75743.A0A401P382"/>
<dbReference type="InterPro" id="IPR001073">
    <property type="entry name" value="C1q_dom"/>
</dbReference>
<dbReference type="FunFam" id="2.60.120.40:FF:000029">
    <property type="entry name" value="Complement C1q tumor necrosis factor-related protein 1"/>
    <property type="match status" value="1"/>
</dbReference>
<evidence type="ECO:0000256" key="6">
    <source>
        <dbReference type="SAM" id="SignalP"/>
    </source>
</evidence>